<gene>
    <name evidence="2" type="ORF">SAMN04244553_1243</name>
</gene>
<dbReference type="PANTHER" id="PTHR43130:SF3">
    <property type="entry name" value="HTH-TYPE TRANSCRIPTIONAL REGULATOR RV1931C"/>
    <property type="match status" value="1"/>
</dbReference>
<dbReference type="OrthoDB" id="9793422at2"/>
<dbReference type="Proteomes" id="UP000219565">
    <property type="component" value="Unassembled WGS sequence"/>
</dbReference>
<feature type="region of interest" description="Disordered" evidence="1">
    <location>
        <begin position="74"/>
        <end position="101"/>
    </location>
</feature>
<organism evidence="2 3">
    <name type="scientific">Nocardia amikacinitolerans</name>
    <dbReference type="NCBI Taxonomy" id="756689"/>
    <lineage>
        <taxon>Bacteria</taxon>
        <taxon>Bacillati</taxon>
        <taxon>Actinomycetota</taxon>
        <taxon>Actinomycetes</taxon>
        <taxon>Mycobacteriales</taxon>
        <taxon>Nocardiaceae</taxon>
        <taxon>Nocardia</taxon>
    </lineage>
</organism>
<dbReference type="InterPro" id="IPR029062">
    <property type="entry name" value="Class_I_gatase-like"/>
</dbReference>
<proteinExistence type="predicted"/>
<sequence>MAPISTSTTAQNSANERATARLVAHVRRLAAVSRRVSSVRTGASVPAAAGLLDGKRAATHWIAAEQLAAAHPAITVDPDPIHGGARAGPTGRDSYRREPGR</sequence>
<dbReference type="RefSeq" id="WP_143861342.1">
    <property type="nucleotide sequence ID" value="NZ_JAMTCW010000005.1"/>
</dbReference>
<name>A0A285L087_9NOCA</name>
<dbReference type="AlphaFoldDB" id="A0A285L087"/>
<evidence type="ECO:0000256" key="1">
    <source>
        <dbReference type="SAM" id="MobiDB-lite"/>
    </source>
</evidence>
<dbReference type="EMBL" id="OBEG01000001">
    <property type="protein sequence ID" value="SNY78330.1"/>
    <property type="molecule type" value="Genomic_DNA"/>
</dbReference>
<dbReference type="PANTHER" id="PTHR43130">
    <property type="entry name" value="ARAC-FAMILY TRANSCRIPTIONAL REGULATOR"/>
    <property type="match status" value="1"/>
</dbReference>
<dbReference type="InterPro" id="IPR052158">
    <property type="entry name" value="INH-QAR"/>
</dbReference>
<evidence type="ECO:0000313" key="3">
    <source>
        <dbReference type="Proteomes" id="UP000219565"/>
    </source>
</evidence>
<protein>
    <submittedName>
        <fullName evidence="2">Uncharacterized protein</fullName>
    </submittedName>
</protein>
<reference evidence="2 3" key="1">
    <citation type="submission" date="2017-09" db="EMBL/GenBank/DDBJ databases">
        <authorList>
            <person name="Ehlers B."/>
            <person name="Leendertz F.H."/>
        </authorList>
    </citation>
    <scope>NUCLEOTIDE SEQUENCE [LARGE SCALE GENOMIC DNA]</scope>
    <source>
        <strain evidence="2 3">DSM 45537</strain>
    </source>
</reference>
<accession>A0A285L087</accession>
<evidence type="ECO:0000313" key="2">
    <source>
        <dbReference type="EMBL" id="SNY78330.1"/>
    </source>
</evidence>
<dbReference type="GO" id="GO:0006355">
    <property type="term" value="P:regulation of DNA-templated transcription"/>
    <property type="evidence" value="ECO:0007669"/>
    <property type="project" value="TreeGrafter"/>
</dbReference>
<dbReference type="SUPFAM" id="SSF52317">
    <property type="entry name" value="Class I glutamine amidotransferase-like"/>
    <property type="match status" value="1"/>
</dbReference>
<dbReference type="Gene3D" id="3.40.50.880">
    <property type="match status" value="1"/>
</dbReference>
<keyword evidence="3" id="KW-1185">Reference proteome</keyword>